<evidence type="ECO:0008006" key="4">
    <source>
        <dbReference type="Google" id="ProtNLM"/>
    </source>
</evidence>
<evidence type="ECO:0000256" key="1">
    <source>
        <dbReference type="SAM" id="SignalP"/>
    </source>
</evidence>
<keyword evidence="3" id="KW-1185">Reference proteome</keyword>
<evidence type="ECO:0000313" key="3">
    <source>
        <dbReference type="Proteomes" id="UP000214673"/>
    </source>
</evidence>
<sequence length="161" mass="16409">MKKLSVAALIATVLAASSALAEEPGGTVEGTLGGVAFNCEISLTQSDFSTFGSVTSVSIGAWRCQGIEGIDTLMLGFDLAFDKADRLEIRLRGTGPALYGGGDAGAGFTELETNTENGVLTLSGRIVGGVAPSQDHGSTLQSDQAQPLEITFSAVIAALEL</sequence>
<name>A0ABX3ZY39_9RHOB</name>
<keyword evidence="1" id="KW-0732">Signal</keyword>
<organism evidence="2 3">
    <name type="scientific">Haematobacter missouriensis</name>
    <dbReference type="NCBI Taxonomy" id="366616"/>
    <lineage>
        <taxon>Bacteria</taxon>
        <taxon>Pseudomonadati</taxon>
        <taxon>Pseudomonadota</taxon>
        <taxon>Alphaproteobacteria</taxon>
        <taxon>Rhodobacterales</taxon>
        <taxon>Paracoccaceae</taxon>
        <taxon>Haematobacter</taxon>
    </lineage>
</organism>
<feature type="signal peptide" evidence="1">
    <location>
        <begin position="1"/>
        <end position="21"/>
    </location>
</feature>
<proteinExistence type="predicted"/>
<comment type="caution">
    <text evidence="2">The sequence shown here is derived from an EMBL/GenBank/DDBJ whole genome shotgun (WGS) entry which is preliminary data.</text>
</comment>
<dbReference type="RefSeq" id="WP_088238933.1">
    <property type="nucleotide sequence ID" value="NZ_NIPV01000004.1"/>
</dbReference>
<accession>A0ABX3ZY39</accession>
<evidence type="ECO:0000313" key="2">
    <source>
        <dbReference type="EMBL" id="OWJ79761.1"/>
    </source>
</evidence>
<reference evidence="2 3" key="1">
    <citation type="submission" date="2016-11" db="EMBL/GenBank/DDBJ databases">
        <title>Comparison of Traditional DNA-DNA Hybridization with In Silico Genomic Analysis.</title>
        <authorList>
            <person name="Nicholson A.C."/>
            <person name="Sammons S."/>
            <person name="Humrighouse B.W."/>
            <person name="Graziano J."/>
            <person name="Lasker B."/>
            <person name="Whitney A.M."/>
            <person name="Mcquiston J.R."/>
        </authorList>
    </citation>
    <scope>NUCLEOTIDE SEQUENCE [LARGE SCALE GENOMIC DNA]</scope>
    <source>
        <strain evidence="2 3">H1892</strain>
    </source>
</reference>
<dbReference type="EMBL" id="NIPV01000004">
    <property type="protein sequence ID" value="OWJ79761.1"/>
    <property type="molecule type" value="Genomic_DNA"/>
</dbReference>
<feature type="chain" id="PRO_5045068118" description="DUF992 domain-containing protein" evidence="1">
    <location>
        <begin position="22"/>
        <end position="161"/>
    </location>
</feature>
<protein>
    <recommendedName>
        <fullName evidence="4">DUF992 domain-containing protein</fullName>
    </recommendedName>
</protein>
<gene>
    <name evidence="2" type="ORF">CDV53_00915</name>
</gene>
<dbReference type="Proteomes" id="UP000214673">
    <property type="component" value="Unassembled WGS sequence"/>
</dbReference>